<organism evidence="3 4">
    <name type="scientific">Absidia repens</name>
    <dbReference type="NCBI Taxonomy" id="90262"/>
    <lineage>
        <taxon>Eukaryota</taxon>
        <taxon>Fungi</taxon>
        <taxon>Fungi incertae sedis</taxon>
        <taxon>Mucoromycota</taxon>
        <taxon>Mucoromycotina</taxon>
        <taxon>Mucoromycetes</taxon>
        <taxon>Mucorales</taxon>
        <taxon>Cunninghamellaceae</taxon>
        <taxon>Absidia</taxon>
    </lineage>
</organism>
<feature type="compositionally biased region" description="Low complexity" evidence="1">
    <location>
        <begin position="286"/>
        <end position="296"/>
    </location>
</feature>
<feature type="domain" description="BAG" evidence="2">
    <location>
        <begin position="443"/>
        <end position="493"/>
    </location>
</feature>
<evidence type="ECO:0000313" key="4">
    <source>
        <dbReference type="Proteomes" id="UP000193560"/>
    </source>
</evidence>
<protein>
    <recommendedName>
        <fullName evidence="2">BAG domain-containing protein</fullName>
    </recommendedName>
</protein>
<gene>
    <name evidence="3" type="ORF">BCR42DRAFT_406979</name>
</gene>
<dbReference type="AlphaFoldDB" id="A0A1X2IT81"/>
<dbReference type="Pfam" id="PF02179">
    <property type="entry name" value="BAG"/>
    <property type="match status" value="1"/>
</dbReference>
<sequence>MIYSAYILVHPRTQQLQNVLTLEDYHQIQALLDYCLQRQQLQGGLLQQQRHNHENREYARLVQAIHNNKLLQLDYRRQRAAQIQRLMRQHQQQLDQYDRARLLASLEKQRSHQCFRRFLQNQYQPHEPAQHKESTSDNIEEQISNEPRFEQQLQQQKQIPAQIQVEDTTHSANGDTETSPTEDSAQQEEDDDDQVDDAYEQYQRQQLEDLLKHIFEKNTKAQQQQSTKVNDDEEDDEYAYVHAPCYSQPDDHEDQQTMADLLPILNDNDGRRNDSTPPIPPKSMMQQQQQQQQQQQPMDTTPKDNGVQDVDDEDAFLPDNVLPLQDVVDDLVRIPTPAVQPPPPPPPVEKKSVPQPPKKATPPPVPTKTTPLTSEKKDQKQHQLREEDVGGNKERREKLEKLATIEQKLDQLATDNHAEGTTHLPLQYQVNDQGGLILDGNTHNNHKFLMMEDDIIRCMLQLDQILSDGDPVVRDQRRKIVKKAENLLEPLDQHKQAEWNKETKRRQQQQQQSGLKKKHHRRHGKRKAHIPVTA</sequence>
<comment type="caution">
    <text evidence="3">The sequence shown here is derived from an EMBL/GenBank/DDBJ whole genome shotgun (WGS) entry which is preliminary data.</text>
</comment>
<feature type="compositionally biased region" description="Basic and acidic residues" evidence="1">
    <location>
        <begin position="374"/>
        <end position="396"/>
    </location>
</feature>
<keyword evidence="4" id="KW-1185">Reference proteome</keyword>
<accession>A0A1X2IT81</accession>
<feature type="region of interest" description="Disordered" evidence="1">
    <location>
        <begin position="334"/>
        <end position="396"/>
    </location>
</feature>
<name>A0A1X2IT81_9FUNG</name>
<feature type="region of interest" description="Disordered" evidence="1">
    <location>
        <begin position="492"/>
        <end position="534"/>
    </location>
</feature>
<feature type="compositionally biased region" description="Acidic residues" evidence="1">
    <location>
        <begin position="185"/>
        <end position="194"/>
    </location>
</feature>
<dbReference type="STRING" id="90262.A0A1X2IT81"/>
<evidence type="ECO:0000313" key="3">
    <source>
        <dbReference type="EMBL" id="ORZ21173.1"/>
    </source>
</evidence>
<dbReference type="EMBL" id="MCGE01000005">
    <property type="protein sequence ID" value="ORZ21173.1"/>
    <property type="molecule type" value="Genomic_DNA"/>
</dbReference>
<feature type="region of interest" description="Disordered" evidence="1">
    <location>
        <begin position="245"/>
        <end position="313"/>
    </location>
</feature>
<feature type="compositionally biased region" description="Pro residues" evidence="1">
    <location>
        <begin position="338"/>
        <end position="347"/>
    </location>
</feature>
<dbReference type="OrthoDB" id="333905at2759"/>
<feature type="compositionally biased region" description="Pro residues" evidence="1">
    <location>
        <begin position="354"/>
        <end position="366"/>
    </location>
</feature>
<feature type="region of interest" description="Disordered" evidence="1">
    <location>
        <begin position="167"/>
        <end position="194"/>
    </location>
</feature>
<dbReference type="GO" id="GO:0051087">
    <property type="term" value="F:protein-folding chaperone binding"/>
    <property type="evidence" value="ECO:0007669"/>
    <property type="project" value="InterPro"/>
</dbReference>
<dbReference type="InterPro" id="IPR036533">
    <property type="entry name" value="BAG_dom_sf"/>
</dbReference>
<evidence type="ECO:0000256" key="1">
    <source>
        <dbReference type="SAM" id="MobiDB-lite"/>
    </source>
</evidence>
<dbReference type="InterPro" id="IPR003103">
    <property type="entry name" value="BAG_domain"/>
</dbReference>
<dbReference type="Gene3D" id="1.20.58.120">
    <property type="entry name" value="BAG domain"/>
    <property type="match status" value="1"/>
</dbReference>
<proteinExistence type="predicted"/>
<dbReference type="SUPFAM" id="SSF63491">
    <property type="entry name" value="BAG domain"/>
    <property type="match status" value="1"/>
</dbReference>
<reference evidence="3 4" key="1">
    <citation type="submission" date="2016-07" db="EMBL/GenBank/DDBJ databases">
        <title>Pervasive Adenine N6-methylation of Active Genes in Fungi.</title>
        <authorList>
            <consortium name="DOE Joint Genome Institute"/>
            <person name="Mondo S.J."/>
            <person name="Dannebaum R.O."/>
            <person name="Kuo R.C."/>
            <person name="Labutti K."/>
            <person name="Haridas S."/>
            <person name="Kuo A."/>
            <person name="Salamov A."/>
            <person name="Ahrendt S.R."/>
            <person name="Lipzen A."/>
            <person name="Sullivan W."/>
            <person name="Andreopoulos W.B."/>
            <person name="Clum A."/>
            <person name="Lindquist E."/>
            <person name="Daum C."/>
            <person name="Ramamoorthy G.K."/>
            <person name="Gryganskyi A."/>
            <person name="Culley D."/>
            <person name="Magnuson J.K."/>
            <person name="James T.Y."/>
            <person name="O'Malley M.A."/>
            <person name="Stajich J.E."/>
            <person name="Spatafora J.W."/>
            <person name="Visel A."/>
            <person name="Grigoriev I.V."/>
        </authorList>
    </citation>
    <scope>NUCLEOTIDE SEQUENCE [LARGE SCALE GENOMIC DNA]</scope>
    <source>
        <strain evidence="3 4">NRRL 1336</strain>
    </source>
</reference>
<feature type="compositionally biased region" description="Basic and acidic residues" evidence="1">
    <location>
        <begin position="492"/>
        <end position="502"/>
    </location>
</feature>
<evidence type="ECO:0000259" key="2">
    <source>
        <dbReference type="Pfam" id="PF02179"/>
    </source>
</evidence>
<feature type="compositionally biased region" description="Basic residues" evidence="1">
    <location>
        <begin position="515"/>
        <end position="534"/>
    </location>
</feature>
<feature type="compositionally biased region" description="Polar residues" evidence="1">
    <location>
        <begin position="170"/>
        <end position="181"/>
    </location>
</feature>
<dbReference type="Proteomes" id="UP000193560">
    <property type="component" value="Unassembled WGS sequence"/>
</dbReference>